<dbReference type="PATRIC" id="fig|1173020.3.peg.2369"/>
<dbReference type="HOGENOM" id="CLU_003728_11_4_3"/>
<dbReference type="EMBL" id="CP003600">
    <property type="protein sequence ID" value="AFY93177.1"/>
    <property type="molecule type" value="Genomic_DNA"/>
</dbReference>
<dbReference type="AlphaFoldDB" id="K9UDI4"/>
<dbReference type="RefSeq" id="WP_015159337.1">
    <property type="nucleotide sequence ID" value="NC_019697.1"/>
</dbReference>
<dbReference type="SUPFAM" id="SSF48452">
    <property type="entry name" value="TPR-like"/>
    <property type="match status" value="1"/>
</dbReference>
<keyword evidence="5" id="KW-1185">Reference proteome</keyword>
<evidence type="ECO:0000256" key="1">
    <source>
        <dbReference type="ARBA" id="ARBA00022737"/>
    </source>
</evidence>
<dbReference type="InterPro" id="IPR019734">
    <property type="entry name" value="TPR_rpt"/>
</dbReference>
<dbReference type="Pfam" id="PF13181">
    <property type="entry name" value="TPR_8"/>
    <property type="match status" value="1"/>
</dbReference>
<name>K9UDI4_CHAP6</name>
<evidence type="ECO:0000256" key="3">
    <source>
        <dbReference type="PROSITE-ProRule" id="PRU00339"/>
    </source>
</evidence>
<protein>
    <submittedName>
        <fullName evidence="4">Tetratricopeptide repeat protein</fullName>
    </submittedName>
</protein>
<feature type="repeat" description="TPR" evidence="3">
    <location>
        <begin position="25"/>
        <end position="58"/>
    </location>
</feature>
<proteinExistence type="predicted"/>
<keyword evidence="1" id="KW-0677">Repeat</keyword>
<dbReference type="PANTHER" id="PTHR44858">
    <property type="entry name" value="TETRATRICOPEPTIDE REPEAT PROTEIN 6"/>
    <property type="match status" value="1"/>
</dbReference>
<accession>K9UDI4</accession>
<evidence type="ECO:0000313" key="5">
    <source>
        <dbReference type="Proteomes" id="UP000010366"/>
    </source>
</evidence>
<dbReference type="Gene3D" id="1.25.40.10">
    <property type="entry name" value="Tetratricopeptide repeat domain"/>
    <property type="match status" value="2"/>
</dbReference>
<dbReference type="Pfam" id="PF13414">
    <property type="entry name" value="TPR_11"/>
    <property type="match status" value="1"/>
</dbReference>
<dbReference type="Proteomes" id="UP000010366">
    <property type="component" value="Chromosome"/>
</dbReference>
<dbReference type="InterPro" id="IPR050498">
    <property type="entry name" value="Ycf3"/>
</dbReference>
<evidence type="ECO:0000313" key="4">
    <source>
        <dbReference type="EMBL" id="AFY93177.1"/>
    </source>
</evidence>
<dbReference type="SMART" id="SM00028">
    <property type="entry name" value="TPR"/>
    <property type="match status" value="3"/>
</dbReference>
<dbReference type="eggNOG" id="COG0457">
    <property type="taxonomic scope" value="Bacteria"/>
</dbReference>
<reference evidence="4 5" key="1">
    <citation type="submission" date="2012-05" db="EMBL/GenBank/DDBJ databases">
        <title>Finished chromosome of genome of Chamaesiphon sp. PCC 6605.</title>
        <authorList>
            <consortium name="US DOE Joint Genome Institute"/>
            <person name="Gugger M."/>
            <person name="Coursin T."/>
            <person name="Rippka R."/>
            <person name="Tandeau De Marsac N."/>
            <person name="Huntemann M."/>
            <person name="Wei C.-L."/>
            <person name="Han J."/>
            <person name="Detter J.C."/>
            <person name="Han C."/>
            <person name="Tapia R."/>
            <person name="Chen A."/>
            <person name="Kyrpides N."/>
            <person name="Mavromatis K."/>
            <person name="Markowitz V."/>
            <person name="Szeto E."/>
            <person name="Ivanova N."/>
            <person name="Pagani I."/>
            <person name="Pati A."/>
            <person name="Goodwin L."/>
            <person name="Nordberg H.P."/>
            <person name="Cantor M.N."/>
            <person name="Hua S.X."/>
            <person name="Woyke T."/>
            <person name="Kerfeld C.A."/>
        </authorList>
    </citation>
    <scope>NUCLEOTIDE SEQUENCE [LARGE SCALE GENOMIC DNA]</scope>
    <source>
        <strain evidence="5">ATCC 27169 / PCC 6605</strain>
    </source>
</reference>
<evidence type="ECO:0000256" key="2">
    <source>
        <dbReference type="ARBA" id="ARBA00022803"/>
    </source>
</evidence>
<dbReference type="PROSITE" id="PS50005">
    <property type="entry name" value="TPR"/>
    <property type="match status" value="1"/>
</dbReference>
<sequence>MLEEATILDLESSNSTVQITASTAEDYYRNANVKYYELQDIQGGLSDYDRAIELDPNHALAYSNRGNLKKDNLQDYQGSLADYDRALSLNPHDAVTYYNRALLKNIKQDYQGSLADYDRAIELNLDDADSYNNRAMLKYLELEDLVGAIEDMQIARFLYQQQGNDARSMTAIELISRFRSKIDRSGLQVGFLKARWRSLSERESTEEG</sequence>
<organism evidence="4 5">
    <name type="scientific">Chamaesiphon minutus (strain ATCC 27169 / PCC 6605)</name>
    <dbReference type="NCBI Taxonomy" id="1173020"/>
    <lineage>
        <taxon>Bacteria</taxon>
        <taxon>Bacillati</taxon>
        <taxon>Cyanobacteriota</taxon>
        <taxon>Cyanophyceae</taxon>
        <taxon>Gomontiellales</taxon>
        <taxon>Chamaesiphonaceae</taxon>
        <taxon>Chamaesiphon</taxon>
    </lineage>
</organism>
<dbReference type="KEGG" id="cmp:Cha6605_2083"/>
<keyword evidence="2 3" id="KW-0802">TPR repeat</keyword>
<dbReference type="InterPro" id="IPR011990">
    <property type="entry name" value="TPR-like_helical_dom_sf"/>
</dbReference>
<dbReference type="PANTHER" id="PTHR44858:SF1">
    <property type="entry name" value="UDP-N-ACETYLGLUCOSAMINE--PEPTIDE N-ACETYLGLUCOSAMINYLTRANSFERASE SPINDLY-RELATED"/>
    <property type="match status" value="1"/>
</dbReference>
<gene>
    <name evidence="4" type="ORF">Cha6605_2083</name>
</gene>
<dbReference type="STRING" id="1173020.Cha6605_2083"/>
<dbReference type="OrthoDB" id="539091at2"/>